<dbReference type="Proteomes" id="UP000767238">
    <property type="component" value="Unassembled WGS sequence"/>
</dbReference>
<feature type="region of interest" description="Disordered" evidence="1">
    <location>
        <begin position="116"/>
        <end position="252"/>
    </location>
</feature>
<feature type="non-terminal residue" evidence="2">
    <location>
        <position position="1"/>
    </location>
</feature>
<evidence type="ECO:0000313" key="3">
    <source>
        <dbReference type="Proteomes" id="UP000767238"/>
    </source>
</evidence>
<feature type="compositionally biased region" description="Low complexity" evidence="1">
    <location>
        <begin position="116"/>
        <end position="134"/>
    </location>
</feature>
<evidence type="ECO:0000313" key="2">
    <source>
        <dbReference type="EMBL" id="KAH0221305.1"/>
    </source>
</evidence>
<feature type="compositionally biased region" description="Low complexity" evidence="1">
    <location>
        <begin position="181"/>
        <end position="191"/>
    </location>
</feature>
<feature type="compositionally biased region" description="Low complexity" evidence="1">
    <location>
        <begin position="149"/>
        <end position="167"/>
    </location>
</feature>
<protein>
    <submittedName>
        <fullName evidence="2">Uncharacterized protein</fullName>
    </submittedName>
</protein>
<dbReference type="EMBL" id="JAHFYH010000033">
    <property type="protein sequence ID" value="KAH0221305.1"/>
    <property type="molecule type" value="Genomic_DNA"/>
</dbReference>
<evidence type="ECO:0000256" key="1">
    <source>
        <dbReference type="SAM" id="MobiDB-lite"/>
    </source>
</evidence>
<sequence length="252" mass="27117">MAAIQGLREQIAANFRLLDECASAEEFEIIVLKEADLYRASIAHKTRLKYLLCMSELSPTVTAALEGLLDLTAEYLGNIPDVYYADCATPPDGVDAADEGTLYNNDGRAREHLYRASVSAASSSPESSSSESSSDGFECPGCIKRESPESSSSSSESSSSELSSPGSMAFEGPEIIKRESSGSTSVESHSVQPLERLASRSPTPLAVSQASTPRPQAPKRHASAMDDADAEDTNQPNTLRRSTRMRRSHYQS</sequence>
<feature type="compositionally biased region" description="Polar residues" evidence="1">
    <location>
        <begin position="200"/>
        <end position="214"/>
    </location>
</feature>
<name>A0A9P8K8D9_AURME</name>
<reference evidence="2" key="2">
    <citation type="submission" date="2021-08" db="EMBL/GenBank/DDBJ databases">
        <authorList>
            <person name="Gostincar C."/>
            <person name="Sun X."/>
            <person name="Song Z."/>
            <person name="Gunde-Cimerman N."/>
        </authorList>
    </citation>
    <scope>NUCLEOTIDE SEQUENCE</scope>
    <source>
        <strain evidence="2">EXF-8016</strain>
    </source>
</reference>
<dbReference type="OrthoDB" id="10357085at2759"/>
<reference evidence="2" key="1">
    <citation type="journal article" date="2021" name="J Fungi (Basel)">
        <title>Virulence traits and population genomics of the black yeast Aureobasidium melanogenum.</title>
        <authorList>
            <person name="Cernosa A."/>
            <person name="Sun X."/>
            <person name="Gostincar C."/>
            <person name="Fang C."/>
            <person name="Gunde-Cimerman N."/>
            <person name="Song Z."/>
        </authorList>
    </citation>
    <scope>NUCLEOTIDE SEQUENCE</scope>
    <source>
        <strain evidence="2">EXF-8016</strain>
    </source>
</reference>
<proteinExistence type="predicted"/>
<organism evidence="2 3">
    <name type="scientific">Aureobasidium melanogenum</name>
    <name type="common">Aureobasidium pullulans var. melanogenum</name>
    <dbReference type="NCBI Taxonomy" id="46634"/>
    <lineage>
        <taxon>Eukaryota</taxon>
        <taxon>Fungi</taxon>
        <taxon>Dikarya</taxon>
        <taxon>Ascomycota</taxon>
        <taxon>Pezizomycotina</taxon>
        <taxon>Dothideomycetes</taxon>
        <taxon>Dothideomycetidae</taxon>
        <taxon>Dothideales</taxon>
        <taxon>Saccotheciaceae</taxon>
        <taxon>Aureobasidium</taxon>
    </lineage>
</organism>
<gene>
    <name evidence="2" type="ORF">KCV03_g5121</name>
</gene>
<dbReference type="AlphaFoldDB" id="A0A9P8K8D9"/>
<comment type="caution">
    <text evidence="2">The sequence shown here is derived from an EMBL/GenBank/DDBJ whole genome shotgun (WGS) entry which is preliminary data.</text>
</comment>
<feature type="compositionally biased region" description="Basic residues" evidence="1">
    <location>
        <begin position="241"/>
        <end position="252"/>
    </location>
</feature>
<accession>A0A9P8K8D9</accession>